<dbReference type="Proteomes" id="UP001291623">
    <property type="component" value="Unassembled WGS sequence"/>
</dbReference>
<protein>
    <submittedName>
        <fullName evidence="1">Uncharacterized protein</fullName>
    </submittedName>
</protein>
<evidence type="ECO:0000313" key="2">
    <source>
        <dbReference type="Proteomes" id="UP001291623"/>
    </source>
</evidence>
<name>A0AAE1SZ48_9SOLA</name>
<keyword evidence="2" id="KW-1185">Reference proteome</keyword>
<gene>
    <name evidence="1" type="ORF">RND71_004133</name>
</gene>
<organism evidence="1 2">
    <name type="scientific">Anisodus tanguticus</name>
    <dbReference type="NCBI Taxonomy" id="243964"/>
    <lineage>
        <taxon>Eukaryota</taxon>
        <taxon>Viridiplantae</taxon>
        <taxon>Streptophyta</taxon>
        <taxon>Embryophyta</taxon>
        <taxon>Tracheophyta</taxon>
        <taxon>Spermatophyta</taxon>
        <taxon>Magnoliopsida</taxon>
        <taxon>eudicotyledons</taxon>
        <taxon>Gunneridae</taxon>
        <taxon>Pentapetalae</taxon>
        <taxon>asterids</taxon>
        <taxon>lamiids</taxon>
        <taxon>Solanales</taxon>
        <taxon>Solanaceae</taxon>
        <taxon>Solanoideae</taxon>
        <taxon>Hyoscyameae</taxon>
        <taxon>Anisodus</taxon>
    </lineage>
</organism>
<accession>A0AAE1SZ48</accession>
<comment type="caution">
    <text evidence="1">The sequence shown here is derived from an EMBL/GenBank/DDBJ whole genome shotgun (WGS) entry which is preliminary data.</text>
</comment>
<proteinExistence type="predicted"/>
<dbReference type="AlphaFoldDB" id="A0AAE1SZ48"/>
<evidence type="ECO:0000313" key="1">
    <source>
        <dbReference type="EMBL" id="KAK4377837.1"/>
    </source>
</evidence>
<dbReference type="EMBL" id="JAVYJV010000002">
    <property type="protein sequence ID" value="KAK4377837.1"/>
    <property type="molecule type" value="Genomic_DNA"/>
</dbReference>
<reference evidence="1" key="1">
    <citation type="submission" date="2023-12" db="EMBL/GenBank/DDBJ databases">
        <title>Genome assembly of Anisodus tanguticus.</title>
        <authorList>
            <person name="Wang Y.-J."/>
        </authorList>
    </citation>
    <scope>NUCLEOTIDE SEQUENCE</scope>
    <source>
        <strain evidence="1">KB-2021</strain>
        <tissue evidence="1">Leaf</tissue>
    </source>
</reference>
<sequence length="271" mass="31071">MADWEALTWYQWLFRNKQLDHWKHFTAKVMILFGKQHLESQISRLANLQQVTSWIEYQSCFEAISPGSMSQLYFHHALYMWINIGAIEPSHLSRNAMMSNMSAKATPMHAICGDIWFDTGQDFRADSNVLSLTGSEELKQHEGVTSLITHTMLAGEDAKTLECFPYLFKQPSLPLVFVDFKDITMYKKWKNGLHVCTWFDTGQYDSNEVVSVLLTAKGRKGCHLYSVHNKDEQVIADVSLNNFVDPVNTLMVVQEKEYDGGSRKTCRQGQA</sequence>